<comment type="caution">
    <text evidence="5">The sequence shown here is derived from an EMBL/GenBank/DDBJ whole genome shotgun (WGS) entry which is preliminary data.</text>
</comment>
<keyword evidence="6" id="KW-1185">Reference proteome</keyword>
<evidence type="ECO:0000313" key="6">
    <source>
        <dbReference type="Proteomes" id="UP000029989"/>
    </source>
</evidence>
<dbReference type="InterPro" id="IPR013360">
    <property type="entry name" value="Pilus_4_PilW"/>
</dbReference>
<evidence type="ECO:0000313" key="5">
    <source>
        <dbReference type="EMBL" id="KGM57643.1"/>
    </source>
</evidence>
<evidence type="ECO:0000256" key="2">
    <source>
        <dbReference type="ARBA" id="ARBA00022676"/>
    </source>
</evidence>
<comment type="pathway">
    <text evidence="1">Protein modification; protein glycosylation.</text>
</comment>
<keyword evidence="4" id="KW-0802">TPR repeat</keyword>
<evidence type="ECO:0000256" key="4">
    <source>
        <dbReference type="PROSITE-ProRule" id="PRU00339"/>
    </source>
</evidence>
<dbReference type="EMBL" id="AVPT01000001">
    <property type="protein sequence ID" value="KGM57643.1"/>
    <property type="molecule type" value="Genomic_DNA"/>
</dbReference>
<dbReference type="PROSITE" id="PS50005">
    <property type="entry name" value="TPR"/>
    <property type="match status" value="1"/>
</dbReference>
<sequence>MLVVLVAAGCSRLTFIKPDLGRGDFERTAPELDIQTDPRHDGARISLQQAQAAFSAGRLEEAARFAEQSIEQNPDSAAAHTLRAVVADHRGEIERAGEHYRRAVELAPHQGGMFNNYGTWLCANGRAEESLGWFQRALADPNYPRRSTAMANAGACAIDAGRAEQGAKLLEAALEQDPVNPVALSAMARYEFNAGRAFQARAFSQRRLAAAPADAASLLLASQIETKLGDKEAADRYVQRLRAEFPATSGSGTGDDGKR</sequence>
<evidence type="ECO:0000256" key="1">
    <source>
        <dbReference type="ARBA" id="ARBA00004922"/>
    </source>
</evidence>
<dbReference type="Proteomes" id="UP000029989">
    <property type="component" value="Unassembled WGS sequence"/>
</dbReference>
<dbReference type="InterPro" id="IPR019734">
    <property type="entry name" value="TPR_rpt"/>
</dbReference>
<dbReference type="InterPro" id="IPR011990">
    <property type="entry name" value="TPR-like_helical_dom_sf"/>
</dbReference>
<dbReference type="PANTHER" id="PTHR44835">
    <property type="entry name" value="UDP-N-ACETYLGLUCOSAMINE--PEPTIDE N-ACETYLGLUCOSAMINYLTRANSFERASE SPINDLY-RELATED"/>
    <property type="match status" value="1"/>
</dbReference>
<dbReference type="SUPFAM" id="SSF48452">
    <property type="entry name" value="TPR-like"/>
    <property type="match status" value="1"/>
</dbReference>
<name>A0A0A0F5I7_9GAMM</name>
<dbReference type="STRING" id="913325.N799_00155"/>
<dbReference type="RefSeq" id="WP_052100817.1">
    <property type="nucleotide sequence ID" value="NZ_AVPT01000001.1"/>
</dbReference>
<protein>
    <submittedName>
        <fullName evidence="5">Uncharacterized protein</fullName>
    </submittedName>
</protein>
<dbReference type="SMART" id="SM00028">
    <property type="entry name" value="TPR"/>
    <property type="match status" value="3"/>
</dbReference>
<dbReference type="GO" id="GO:0016757">
    <property type="term" value="F:glycosyltransferase activity"/>
    <property type="evidence" value="ECO:0007669"/>
    <property type="project" value="UniProtKB-KW"/>
</dbReference>
<keyword evidence="2" id="KW-0328">Glycosyltransferase</keyword>
<gene>
    <name evidence="5" type="ORF">N799_00155</name>
</gene>
<accession>A0A0A0F5I7</accession>
<dbReference type="OrthoDB" id="9814042at2"/>
<dbReference type="Pfam" id="PF13432">
    <property type="entry name" value="TPR_16"/>
    <property type="match status" value="1"/>
</dbReference>
<keyword evidence="3" id="KW-0808">Transferase</keyword>
<dbReference type="eggNOG" id="COG3063">
    <property type="taxonomic scope" value="Bacteria"/>
</dbReference>
<proteinExistence type="predicted"/>
<dbReference type="AlphaFoldDB" id="A0A0A0F5I7"/>
<dbReference type="PANTHER" id="PTHR44835:SF1">
    <property type="entry name" value="PROTEIN O-GLCNAC TRANSFERASE"/>
    <property type="match status" value="1"/>
</dbReference>
<reference evidence="5 6" key="1">
    <citation type="journal article" date="2015" name="Stand. Genomic Sci.">
        <title>Genomic information of the arsenic-resistant bacterium Lysobacter arseniciresistens type strain ZS79(T) and comparison of Lysobacter draft genomes.</title>
        <authorList>
            <person name="Liu L."/>
            <person name="Zhang S."/>
            <person name="Luo M."/>
            <person name="Wang G."/>
        </authorList>
    </citation>
    <scope>NUCLEOTIDE SEQUENCE [LARGE SCALE GENOMIC DNA]</scope>
    <source>
        <strain evidence="5 6">ZS79</strain>
    </source>
</reference>
<dbReference type="Gene3D" id="1.25.40.10">
    <property type="entry name" value="Tetratricopeptide repeat domain"/>
    <property type="match status" value="1"/>
</dbReference>
<evidence type="ECO:0000256" key="3">
    <source>
        <dbReference type="ARBA" id="ARBA00022679"/>
    </source>
</evidence>
<dbReference type="NCBIfam" id="TIGR02521">
    <property type="entry name" value="type_IV_pilW"/>
    <property type="match status" value="1"/>
</dbReference>
<feature type="repeat" description="TPR" evidence="4">
    <location>
        <begin position="77"/>
        <end position="110"/>
    </location>
</feature>
<dbReference type="InterPro" id="IPR051939">
    <property type="entry name" value="Glycosyltr_41/O-GlcNAc_trsf"/>
</dbReference>
<organism evidence="5 6">
    <name type="scientific">Lysobacter arseniciresistens ZS79</name>
    <dbReference type="NCBI Taxonomy" id="913325"/>
    <lineage>
        <taxon>Bacteria</taxon>
        <taxon>Pseudomonadati</taxon>
        <taxon>Pseudomonadota</taxon>
        <taxon>Gammaproteobacteria</taxon>
        <taxon>Lysobacterales</taxon>
        <taxon>Lysobacteraceae</taxon>
        <taxon>Novilysobacter</taxon>
    </lineage>
</organism>